<proteinExistence type="inferred from homology"/>
<dbReference type="GO" id="GO:0006355">
    <property type="term" value="P:regulation of DNA-templated transcription"/>
    <property type="evidence" value="ECO:0007669"/>
    <property type="project" value="InterPro"/>
</dbReference>
<feature type="region of interest" description="Disordered" evidence="4">
    <location>
        <begin position="123"/>
        <end position="156"/>
    </location>
</feature>
<evidence type="ECO:0000256" key="2">
    <source>
        <dbReference type="ARBA" id="ARBA00023015"/>
    </source>
</evidence>
<protein>
    <recommendedName>
        <fullName evidence="5">NOT2/NOT3/NOT5 C-terminal domain-containing protein</fullName>
    </recommendedName>
</protein>
<comment type="similarity">
    <text evidence="1">Belongs to the CNOT2/3/5 family.</text>
</comment>
<evidence type="ECO:0000256" key="3">
    <source>
        <dbReference type="ARBA" id="ARBA00023163"/>
    </source>
</evidence>
<dbReference type="InterPro" id="IPR007282">
    <property type="entry name" value="NOT2/3/5_C"/>
</dbReference>
<sequence length="351" mass="39755">MFRPNTTAADLNEFPALGTPPSSMNRIPNRLASYASTAGQHGFQEPVDSSEFSKLASFSNRNNFNGVSSSAADHLSNRNLAPRSFSMDEFPALRSAQTPFDNTLARESGKPEQWLDYANLREQQQGGKQPYPEKSELSESWMQTRKQEGLPQSDGKPIDPYGLLGLLGVIRMTDPDRSMLALGSDLTTLGLDLNTADSIYSTFISPWSDTQSLPGLNVEPGYYLPPCYRHVQATPPAHDRMRTFSDEILFYVFYCLPKDIAQEAAAQELYVRNWRYHKELGLWLTKEADENGRPVQNFRRTSNGLDRGVFVFFDPTTWQKVKREWTLSWDALEEMSQSNQRHTTNSSRVTM</sequence>
<feature type="domain" description="NOT2/NOT3/NOT5 C-terminal" evidence="5">
    <location>
        <begin position="200"/>
        <end position="331"/>
    </location>
</feature>
<keyword evidence="7" id="KW-1185">Reference proteome</keyword>
<keyword evidence="2" id="KW-0805">Transcription regulation</keyword>
<dbReference type="STRING" id="4846.A0A367J6P1"/>
<evidence type="ECO:0000256" key="4">
    <source>
        <dbReference type="SAM" id="MobiDB-lite"/>
    </source>
</evidence>
<comment type="caution">
    <text evidence="6">The sequence shown here is derived from an EMBL/GenBank/DDBJ whole genome shotgun (WGS) entry which is preliminary data.</text>
</comment>
<dbReference type="OrthoDB" id="25391at2759"/>
<evidence type="ECO:0000256" key="1">
    <source>
        <dbReference type="ARBA" id="ARBA00007682"/>
    </source>
</evidence>
<gene>
    <name evidence="6" type="ORF">CU098_007654</name>
</gene>
<evidence type="ECO:0000259" key="5">
    <source>
        <dbReference type="Pfam" id="PF04153"/>
    </source>
</evidence>
<dbReference type="EMBL" id="PJQM01004136">
    <property type="protein sequence ID" value="RCH85576.1"/>
    <property type="molecule type" value="Genomic_DNA"/>
</dbReference>
<name>A0A367J6P1_RHIST</name>
<dbReference type="PANTHER" id="PTHR23326">
    <property type="entry name" value="CCR4 NOT-RELATED"/>
    <property type="match status" value="1"/>
</dbReference>
<dbReference type="Proteomes" id="UP000253551">
    <property type="component" value="Unassembled WGS sequence"/>
</dbReference>
<dbReference type="GO" id="GO:0000289">
    <property type="term" value="P:nuclear-transcribed mRNA poly(A) tail shortening"/>
    <property type="evidence" value="ECO:0007669"/>
    <property type="project" value="UniProtKB-ARBA"/>
</dbReference>
<dbReference type="InterPro" id="IPR038635">
    <property type="entry name" value="CCR4-NOT_su2/3/5_C_sf"/>
</dbReference>
<dbReference type="InterPro" id="IPR040168">
    <property type="entry name" value="Not2/3/5"/>
</dbReference>
<accession>A0A367J6P1</accession>
<dbReference type="AlphaFoldDB" id="A0A367J6P1"/>
<feature type="region of interest" description="Disordered" evidence="4">
    <location>
        <begin position="1"/>
        <end position="25"/>
    </location>
</feature>
<dbReference type="Pfam" id="PF04153">
    <property type="entry name" value="NOT2_3_5_C"/>
    <property type="match status" value="1"/>
</dbReference>
<evidence type="ECO:0000313" key="6">
    <source>
        <dbReference type="EMBL" id="RCH85576.1"/>
    </source>
</evidence>
<evidence type="ECO:0000313" key="7">
    <source>
        <dbReference type="Proteomes" id="UP000253551"/>
    </source>
</evidence>
<dbReference type="Gene3D" id="2.30.30.1020">
    <property type="entry name" value="CCR4-NOT complex subunit 2/3/5, C-terminal domain"/>
    <property type="match status" value="1"/>
</dbReference>
<keyword evidence="3" id="KW-0804">Transcription</keyword>
<organism evidence="6 7">
    <name type="scientific">Rhizopus stolonifer</name>
    <name type="common">Rhizopus nigricans</name>
    <dbReference type="NCBI Taxonomy" id="4846"/>
    <lineage>
        <taxon>Eukaryota</taxon>
        <taxon>Fungi</taxon>
        <taxon>Fungi incertae sedis</taxon>
        <taxon>Mucoromycota</taxon>
        <taxon>Mucoromycotina</taxon>
        <taxon>Mucoromycetes</taxon>
        <taxon>Mucorales</taxon>
        <taxon>Mucorineae</taxon>
        <taxon>Rhizopodaceae</taxon>
        <taxon>Rhizopus</taxon>
    </lineage>
</organism>
<reference evidence="6 7" key="1">
    <citation type="journal article" date="2018" name="G3 (Bethesda)">
        <title>Phylogenetic and Phylogenomic Definition of Rhizopus Species.</title>
        <authorList>
            <person name="Gryganskyi A.P."/>
            <person name="Golan J."/>
            <person name="Dolatabadi S."/>
            <person name="Mondo S."/>
            <person name="Robb S."/>
            <person name="Idnurm A."/>
            <person name="Muszewska A."/>
            <person name="Steczkiewicz K."/>
            <person name="Masonjones S."/>
            <person name="Liao H.L."/>
            <person name="Gajdeczka M.T."/>
            <person name="Anike F."/>
            <person name="Vuek A."/>
            <person name="Anishchenko I.M."/>
            <person name="Voigt K."/>
            <person name="de Hoog G.S."/>
            <person name="Smith M.E."/>
            <person name="Heitman J."/>
            <person name="Vilgalys R."/>
            <person name="Stajich J.E."/>
        </authorList>
    </citation>
    <scope>NUCLEOTIDE SEQUENCE [LARGE SCALE GENOMIC DNA]</scope>
    <source>
        <strain evidence="6 7">LSU 92-RS-03</strain>
    </source>
</reference>
<dbReference type="GO" id="GO:0030015">
    <property type="term" value="C:CCR4-NOT core complex"/>
    <property type="evidence" value="ECO:0007669"/>
    <property type="project" value="InterPro"/>
</dbReference>